<dbReference type="AlphaFoldDB" id="A0AAD6Q5E6"/>
<protein>
    <submittedName>
        <fullName evidence="1">Uncharacterized protein</fullName>
    </submittedName>
</protein>
<sequence length="30" mass="3587">MRSTTFSSSTTLSFFSYHQHFNNFLFNLHS</sequence>
<dbReference type="EMBL" id="JAQIZT010000011">
    <property type="protein sequence ID" value="KAJ6979552.1"/>
    <property type="molecule type" value="Genomic_DNA"/>
</dbReference>
<gene>
    <name evidence="1" type="ORF">NC653_027641</name>
</gene>
<accession>A0AAD6Q5E6</accession>
<evidence type="ECO:0000313" key="1">
    <source>
        <dbReference type="EMBL" id="KAJ6979552.1"/>
    </source>
</evidence>
<evidence type="ECO:0000313" key="2">
    <source>
        <dbReference type="Proteomes" id="UP001164929"/>
    </source>
</evidence>
<name>A0AAD6Q5E6_9ROSI</name>
<dbReference type="Proteomes" id="UP001164929">
    <property type="component" value="Chromosome 11"/>
</dbReference>
<keyword evidence="2" id="KW-1185">Reference proteome</keyword>
<proteinExistence type="predicted"/>
<reference evidence="1" key="1">
    <citation type="journal article" date="2023" name="Mol. Ecol. Resour.">
        <title>Chromosome-level genome assembly of a triploid poplar Populus alba 'Berolinensis'.</title>
        <authorList>
            <person name="Chen S."/>
            <person name="Yu Y."/>
            <person name="Wang X."/>
            <person name="Wang S."/>
            <person name="Zhang T."/>
            <person name="Zhou Y."/>
            <person name="He R."/>
            <person name="Meng N."/>
            <person name="Wang Y."/>
            <person name="Liu W."/>
            <person name="Liu Z."/>
            <person name="Liu J."/>
            <person name="Guo Q."/>
            <person name="Huang H."/>
            <person name="Sederoff R.R."/>
            <person name="Wang G."/>
            <person name="Qu G."/>
            <person name="Chen S."/>
        </authorList>
    </citation>
    <scope>NUCLEOTIDE SEQUENCE</scope>
    <source>
        <strain evidence="1">SC-2020</strain>
    </source>
</reference>
<organism evidence="1 2">
    <name type="scientific">Populus alba x Populus x berolinensis</name>
    <dbReference type="NCBI Taxonomy" id="444605"/>
    <lineage>
        <taxon>Eukaryota</taxon>
        <taxon>Viridiplantae</taxon>
        <taxon>Streptophyta</taxon>
        <taxon>Embryophyta</taxon>
        <taxon>Tracheophyta</taxon>
        <taxon>Spermatophyta</taxon>
        <taxon>Magnoliopsida</taxon>
        <taxon>eudicotyledons</taxon>
        <taxon>Gunneridae</taxon>
        <taxon>Pentapetalae</taxon>
        <taxon>rosids</taxon>
        <taxon>fabids</taxon>
        <taxon>Malpighiales</taxon>
        <taxon>Salicaceae</taxon>
        <taxon>Saliceae</taxon>
        <taxon>Populus</taxon>
    </lineage>
</organism>
<comment type="caution">
    <text evidence="1">The sequence shown here is derived from an EMBL/GenBank/DDBJ whole genome shotgun (WGS) entry which is preliminary data.</text>
</comment>